<evidence type="ECO:0000313" key="7">
    <source>
        <dbReference type="EMBL" id="AGS49920.1"/>
    </source>
</evidence>
<accession>S5TLM3</accession>
<evidence type="ECO:0000256" key="3">
    <source>
        <dbReference type="RuleBase" id="RU362132"/>
    </source>
</evidence>
<dbReference type="GO" id="GO:0009099">
    <property type="term" value="P:L-valine biosynthetic process"/>
    <property type="evidence" value="ECO:0007669"/>
    <property type="project" value="TreeGrafter"/>
</dbReference>
<dbReference type="EC" id="2.2.1.6" evidence="7"/>
<dbReference type="InterPro" id="IPR045229">
    <property type="entry name" value="TPP_enz"/>
</dbReference>
<dbReference type="Gene3D" id="3.40.50.1220">
    <property type="entry name" value="TPP-binding domain"/>
    <property type="match status" value="1"/>
</dbReference>
<dbReference type="InterPro" id="IPR011766">
    <property type="entry name" value="TPP_enzyme_TPP-bd"/>
</dbReference>
<reference evidence="7" key="1">
    <citation type="journal article" date="2013" name="Proc. Natl. Acad. Sci. U.S.A.">
        <title>Mapping gene clusters within arrayed metagenomic libraries to expand the structural diversity of biomedically relevant natural products.</title>
        <authorList>
            <person name="Owen J.G."/>
            <person name="Reddy B.V."/>
            <person name="Ternei M.A."/>
            <person name="Charlop-Powers Z."/>
            <person name="Calle P.Y."/>
            <person name="Kim J.H."/>
            <person name="Brady S.F."/>
        </authorList>
    </citation>
    <scope>NUCLEOTIDE SEQUENCE</scope>
</reference>
<evidence type="ECO:0000259" key="5">
    <source>
        <dbReference type="Pfam" id="PF02775"/>
    </source>
</evidence>
<dbReference type="PANTHER" id="PTHR18968">
    <property type="entry name" value="THIAMINE PYROPHOSPHATE ENZYMES"/>
    <property type="match status" value="1"/>
</dbReference>
<protein>
    <submittedName>
        <fullName evidence="7">Acetolactate synthase large subunit</fullName>
        <ecNumber evidence="7">2.2.1.6</ecNumber>
    </submittedName>
</protein>
<feature type="domain" description="Thiamine pyrophosphate enzyme TPP-binding" evidence="5">
    <location>
        <begin position="395"/>
        <end position="544"/>
    </location>
</feature>
<dbReference type="GO" id="GO:0003984">
    <property type="term" value="F:acetolactate synthase activity"/>
    <property type="evidence" value="ECO:0007669"/>
    <property type="project" value="UniProtKB-EC"/>
</dbReference>
<dbReference type="Pfam" id="PF00205">
    <property type="entry name" value="TPP_enzyme_M"/>
    <property type="match status" value="1"/>
</dbReference>
<dbReference type="GO" id="GO:0005948">
    <property type="term" value="C:acetolactate synthase complex"/>
    <property type="evidence" value="ECO:0007669"/>
    <property type="project" value="TreeGrafter"/>
</dbReference>
<feature type="domain" description="Thiamine pyrophosphate enzyme N-terminal TPP-binding" evidence="6">
    <location>
        <begin position="1"/>
        <end position="122"/>
    </location>
</feature>
<dbReference type="InterPro" id="IPR012001">
    <property type="entry name" value="Thiamin_PyroP_enz_TPP-bd_dom"/>
</dbReference>
<evidence type="ECO:0000259" key="4">
    <source>
        <dbReference type="Pfam" id="PF00205"/>
    </source>
</evidence>
<organism evidence="7">
    <name type="scientific">uncultured bacterium esnapd22</name>
    <dbReference type="NCBI Taxonomy" id="1366604"/>
    <lineage>
        <taxon>Bacteria</taxon>
        <taxon>environmental samples</taxon>
    </lineage>
</organism>
<dbReference type="GO" id="GO:0009097">
    <property type="term" value="P:isoleucine biosynthetic process"/>
    <property type="evidence" value="ECO:0007669"/>
    <property type="project" value="TreeGrafter"/>
</dbReference>
<dbReference type="GO" id="GO:0000287">
    <property type="term" value="F:magnesium ion binding"/>
    <property type="evidence" value="ECO:0007669"/>
    <property type="project" value="InterPro"/>
</dbReference>
<dbReference type="Pfam" id="PF02776">
    <property type="entry name" value="TPP_enzyme_N"/>
    <property type="match status" value="1"/>
</dbReference>
<dbReference type="Gene3D" id="3.40.50.970">
    <property type="match status" value="2"/>
</dbReference>
<proteinExistence type="inferred from homology"/>
<comment type="similarity">
    <text evidence="1 3">Belongs to the TPP enzyme family.</text>
</comment>
<sequence>MKVAEYIAAFLARQGITHVFELTGGMIAHVLDAIHLRGDIQLVSVHHEQVAAFAADAYGRLTGLPGIAMSTGGPGTTNFMTGIGSAYFDSSPAVFFSGAVNRHEMRGERAIRQLGFQEMDVLGMVRPITKGAWQLQSADELPELLVRAFRVAMEGRPGPTVIDLPLDLQMAKVDATEEDIPVVAAGRRGPRAPHAEIGFTELAESLAGARRPLILAGGGVRAAGAVEPLRELARRTGVPVVGSLLGMDVLPAGDPLRAGFIGTYGNRWANTALMQADWLLVVGSRLDVRQTGARTEEFKGERSIFHVDVEAGEVNNRVTGCHAILADVHAFAEQALRASADWRLPDFAPWVREIAEMRRTWPDTAELDGVPGINPNAFLGQLSAASRGAAAYTVDVGQHQMWAAQSLQPAADQSVLTSGGMGAMGFSLGAAVGAAFVTAPRAVVVVAGDGGFQCNIQDLQTIVHHHLPIKMVVMNNGAHGMLRQFQDSYFGGRYQSSVWGYSAPSFARVAEAYGIPGRRIEDPAEVEDGLAWLWADPAAPALLEVAVDLRANAWPKVAFGRPLHEMEPLFQPIPFGEEGA</sequence>
<dbReference type="Pfam" id="PF02775">
    <property type="entry name" value="TPP_enzyme_C"/>
    <property type="match status" value="1"/>
</dbReference>
<keyword evidence="2 3" id="KW-0786">Thiamine pyrophosphate</keyword>
<dbReference type="SUPFAM" id="SSF52518">
    <property type="entry name" value="Thiamin diphosphate-binding fold (THDP-binding)"/>
    <property type="match status" value="2"/>
</dbReference>
<dbReference type="GO" id="GO:0030976">
    <property type="term" value="F:thiamine pyrophosphate binding"/>
    <property type="evidence" value="ECO:0007669"/>
    <property type="project" value="InterPro"/>
</dbReference>
<dbReference type="FunFam" id="3.40.50.970:FF:000007">
    <property type="entry name" value="Acetolactate synthase"/>
    <property type="match status" value="1"/>
</dbReference>
<evidence type="ECO:0000256" key="1">
    <source>
        <dbReference type="ARBA" id="ARBA00007812"/>
    </source>
</evidence>
<dbReference type="SUPFAM" id="SSF52467">
    <property type="entry name" value="DHS-like NAD/FAD-binding domain"/>
    <property type="match status" value="1"/>
</dbReference>
<evidence type="ECO:0000259" key="6">
    <source>
        <dbReference type="Pfam" id="PF02776"/>
    </source>
</evidence>
<dbReference type="InterPro" id="IPR029061">
    <property type="entry name" value="THDP-binding"/>
</dbReference>
<dbReference type="InterPro" id="IPR029035">
    <property type="entry name" value="DHS-like_NAD/FAD-binding_dom"/>
</dbReference>
<dbReference type="CDD" id="cd07035">
    <property type="entry name" value="TPP_PYR_POX_like"/>
    <property type="match status" value="1"/>
</dbReference>
<name>S5TLM3_9BACT</name>
<feature type="domain" description="Thiamine pyrophosphate enzyme central" evidence="4">
    <location>
        <begin position="201"/>
        <end position="334"/>
    </location>
</feature>
<dbReference type="PANTHER" id="PTHR18968:SF13">
    <property type="entry name" value="ACETOLACTATE SYNTHASE CATALYTIC SUBUNIT, MITOCHONDRIAL"/>
    <property type="match status" value="1"/>
</dbReference>
<dbReference type="EMBL" id="KF264562">
    <property type="protein sequence ID" value="AGS49920.1"/>
    <property type="molecule type" value="Genomic_DNA"/>
</dbReference>
<dbReference type="AlphaFoldDB" id="S5TLM3"/>
<dbReference type="InterPro" id="IPR012000">
    <property type="entry name" value="Thiamin_PyroP_enz_cen_dom"/>
</dbReference>
<keyword evidence="7" id="KW-0808">Transferase</keyword>
<dbReference type="GO" id="GO:0050660">
    <property type="term" value="F:flavin adenine dinucleotide binding"/>
    <property type="evidence" value="ECO:0007669"/>
    <property type="project" value="TreeGrafter"/>
</dbReference>
<evidence type="ECO:0000256" key="2">
    <source>
        <dbReference type="ARBA" id="ARBA00023052"/>
    </source>
</evidence>